<keyword evidence="4" id="KW-1185">Reference proteome</keyword>
<dbReference type="Proteomes" id="UP000008810">
    <property type="component" value="Chromosome 2"/>
</dbReference>
<gene>
    <name evidence="3" type="primary">LOC100843453</name>
    <name evidence="2" type="ORF">BRADI_2g37660v3</name>
</gene>
<accession>A0A0Q3G8M1</accession>
<dbReference type="PANTHER" id="PTHR31170">
    <property type="entry name" value="BNAC04G53230D PROTEIN"/>
    <property type="match status" value="1"/>
</dbReference>
<evidence type="ECO:0000313" key="3">
    <source>
        <dbReference type="EnsemblPlants" id="KQK07792"/>
    </source>
</evidence>
<feature type="coiled-coil region" evidence="1">
    <location>
        <begin position="80"/>
        <end position="111"/>
    </location>
</feature>
<evidence type="ECO:0000313" key="2">
    <source>
        <dbReference type="EMBL" id="KQK07792.1"/>
    </source>
</evidence>
<protein>
    <submittedName>
        <fullName evidence="2 3">Uncharacterized protein</fullName>
    </submittedName>
</protein>
<evidence type="ECO:0000313" key="4">
    <source>
        <dbReference type="Proteomes" id="UP000008810"/>
    </source>
</evidence>
<keyword evidence="1" id="KW-0175">Coiled coil</keyword>
<dbReference type="PANTHER" id="PTHR31170:SF18">
    <property type="entry name" value="(WILD MALAYSIAN BANANA) HYPOTHETICAL PROTEIN"/>
    <property type="match status" value="1"/>
</dbReference>
<evidence type="ECO:0000256" key="1">
    <source>
        <dbReference type="SAM" id="Coils"/>
    </source>
</evidence>
<proteinExistence type="predicted"/>
<sequence length="483" mass="54020">MWVVDMEKKISDAQRSSKASKWAKHSIFLVPPRFKPMMVDGRRDSTVFKPQTVALGPFHHDDEELKPMEEHKLRAVGYLLGRAGKTLDALVAAVEELREELEDAYMDLGGEWRGENNRGKFLGMMIADGCFLLEVMRAADANPRRSSILNVKYEHGDPVFSWHSIQHIKPFVERDMLMVENQLPLTLLQRIVAVEGETSPHPTWINSMVLKFLLGKEAPHVTGGGLGYHPLDIYRKSQLKAFHQTPLVAAASGVVESPSPVAAAPRTQRGPITAEADKNTIHPRRTHLTGLFTNPPKERVTMPRSALKLSERGIRFVGGKTGFLDDIRFLGGSKGGTLEMPRVVLDDDTAYRFHNMMGLEAMHAGTTGNDVTAYAMLVKDLIDSADDVRLLARKGILENHLADNDDGVIRIFNGLTRDVTKYGNRVWDDLETHHVSNPARVLFYEWLAKYSWDIAVASAPFLLMAEMVQTVCAVLSYYPNKGK</sequence>
<dbReference type="Gramene" id="KQK07792">
    <property type="protein sequence ID" value="KQK07792"/>
    <property type="gene ID" value="BRADI_2g37660v3"/>
</dbReference>
<dbReference type="STRING" id="15368.A0A0Q3G8M1"/>
<dbReference type="KEGG" id="bdi:100843453"/>
<dbReference type="EMBL" id="CM000881">
    <property type="protein sequence ID" value="KQK07792.1"/>
    <property type="molecule type" value="Genomic_DNA"/>
</dbReference>
<dbReference type="Pfam" id="PF03140">
    <property type="entry name" value="DUF247"/>
    <property type="match status" value="1"/>
</dbReference>
<dbReference type="EnsemblPlants" id="KQK07792">
    <property type="protein sequence ID" value="KQK07792"/>
    <property type="gene ID" value="BRADI_2g37660v3"/>
</dbReference>
<dbReference type="OrthoDB" id="599271at2759"/>
<name>A0A0Q3G8M1_BRADI</name>
<dbReference type="InterPro" id="IPR004158">
    <property type="entry name" value="DUF247_pln"/>
</dbReference>
<dbReference type="AlphaFoldDB" id="A0A0Q3G8M1"/>
<reference evidence="2 3" key="1">
    <citation type="journal article" date="2010" name="Nature">
        <title>Genome sequencing and analysis of the model grass Brachypodium distachyon.</title>
        <authorList>
            <consortium name="International Brachypodium Initiative"/>
        </authorList>
    </citation>
    <scope>NUCLEOTIDE SEQUENCE [LARGE SCALE GENOMIC DNA]</scope>
    <source>
        <strain evidence="2 3">Bd21</strain>
    </source>
</reference>
<reference evidence="2" key="2">
    <citation type="submission" date="2017-06" db="EMBL/GenBank/DDBJ databases">
        <title>WGS assembly of Brachypodium distachyon.</title>
        <authorList>
            <consortium name="The International Brachypodium Initiative"/>
            <person name="Lucas S."/>
            <person name="Harmon-Smith M."/>
            <person name="Lail K."/>
            <person name="Tice H."/>
            <person name="Grimwood J."/>
            <person name="Bruce D."/>
            <person name="Barry K."/>
            <person name="Shu S."/>
            <person name="Lindquist E."/>
            <person name="Wang M."/>
            <person name="Pitluck S."/>
            <person name="Vogel J.P."/>
            <person name="Garvin D.F."/>
            <person name="Mockler T.C."/>
            <person name="Schmutz J."/>
            <person name="Rokhsar D."/>
            <person name="Bevan M.W."/>
        </authorList>
    </citation>
    <scope>NUCLEOTIDE SEQUENCE</scope>
    <source>
        <strain evidence="2">Bd21</strain>
    </source>
</reference>
<dbReference type="RefSeq" id="XP_010233372.1">
    <property type="nucleotide sequence ID" value="XM_010235070.3"/>
</dbReference>
<dbReference type="GeneID" id="100843453"/>
<reference evidence="3" key="3">
    <citation type="submission" date="2018-08" db="UniProtKB">
        <authorList>
            <consortium name="EnsemblPlants"/>
        </authorList>
    </citation>
    <scope>IDENTIFICATION</scope>
    <source>
        <strain evidence="3">cv. Bd21</strain>
    </source>
</reference>
<organism evidence="2">
    <name type="scientific">Brachypodium distachyon</name>
    <name type="common">Purple false brome</name>
    <name type="synonym">Trachynia distachya</name>
    <dbReference type="NCBI Taxonomy" id="15368"/>
    <lineage>
        <taxon>Eukaryota</taxon>
        <taxon>Viridiplantae</taxon>
        <taxon>Streptophyta</taxon>
        <taxon>Embryophyta</taxon>
        <taxon>Tracheophyta</taxon>
        <taxon>Spermatophyta</taxon>
        <taxon>Magnoliopsida</taxon>
        <taxon>Liliopsida</taxon>
        <taxon>Poales</taxon>
        <taxon>Poaceae</taxon>
        <taxon>BOP clade</taxon>
        <taxon>Pooideae</taxon>
        <taxon>Stipodae</taxon>
        <taxon>Brachypodieae</taxon>
        <taxon>Brachypodium</taxon>
    </lineage>
</organism>